<dbReference type="AlphaFoldDB" id="A0A1C4BMV2"/>
<dbReference type="OrthoDB" id="9816412at2"/>
<dbReference type="RefSeq" id="WP_091123321.1">
    <property type="nucleotide sequence ID" value="NZ_FMBA01000022.1"/>
</dbReference>
<evidence type="ECO:0000313" key="2">
    <source>
        <dbReference type="Proteomes" id="UP000199698"/>
    </source>
</evidence>
<sequence length="358" mass="38956">MALIPVFKPGTHTAVDGRKITFTLENCIDLAESYDPSLSEAPAVIGHPKLTAPAYAWAKSFEVKDGLVYAKLDQINPEFAEAYNAGSYKKRSLSIYLPDSPGNPKPGHYYARHIGFLGAAAPAIKGLPDASFAESDGEQGAAEFSMADEEFDENLISILANLRDLLIEKAGIASADLFLPQWRLESLRAISDRKQKEKEKMPQPLDASFAEQQATIDAKNAELAKREQALLEKEQTNKRAEFAAFADELVKDGKLLPAHKTTVVEVFMALGNEPISFAEGDATVNSSPADLIKKVLSERPAFMNFAEKSAASDNEDNVDKQDPKVIADAAKAYQKEQADKGNTISISQAVTHVTKAKK</sequence>
<proteinExistence type="predicted"/>
<evidence type="ECO:0000313" key="1">
    <source>
        <dbReference type="EMBL" id="SCC08078.1"/>
    </source>
</evidence>
<protein>
    <recommendedName>
        <fullName evidence="3">Mu-like prophage I protein</fullName>
    </recommendedName>
</protein>
<organism evidence="1 2">
    <name type="scientific">Gilliamella intestini</name>
    <dbReference type="NCBI Taxonomy" id="1798183"/>
    <lineage>
        <taxon>Bacteria</taxon>
        <taxon>Pseudomonadati</taxon>
        <taxon>Pseudomonadota</taxon>
        <taxon>Gammaproteobacteria</taxon>
        <taxon>Orbales</taxon>
        <taxon>Orbaceae</taxon>
        <taxon>Gilliamella</taxon>
    </lineage>
</organism>
<keyword evidence="2" id="KW-1185">Reference proteome</keyword>
<accession>A0A1C4BMV2</accession>
<name>A0A1C4BMV2_9GAMM</name>
<dbReference type="STRING" id="1798183.GA0061080_102240"/>
<reference evidence="2" key="1">
    <citation type="submission" date="2016-08" db="EMBL/GenBank/DDBJ databases">
        <authorList>
            <person name="Varghese N."/>
            <person name="Submissions Spin"/>
        </authorList>
    </citation>
    <scope>NUCLEOTIDE SEQUENCE [LARGE SCALE GENOMIC DNA]</scope>
    <source>
        <strain evidence="2">R-53144</strain>
    </source>
</reference>
<dbReference type="EMBL" id="FMBA01000022">
    <property type="protein sequence ID" value="SCC08078.1"/>
    <property type="molecule type" value="Genomic_DNA"/>
</dbReference>
<evidence type="ECO:0008006" key="3">
    <source>
        <dbReference type="Google" id="ProtNLM"/>
    </source>
</evidence>
<gene>
    <name evidence="1" type="ORF">GA0061080_102240</name>
</gene>
<dbReference type="Proteomes" id="UP000199698">
    <property type="component" value="Unassembled WGS sequence"/>
</dbReference>